<dbReference type="EnsemblPlants" id="AET5Gv21192500.7">
    <property type="protein sequence ID" value="AET5Gv21192500.7"/>
    <property type="gene ID" value="AET5Gv21192500"/>
</dbReference>
<reference evidence="2" key="1">
    <citation type="journal article" date="2014" name="Science">
        <title>Ancient hybridizations among the ancestral genomes of bread wheat.</title>
        <authorList>
            <consortium name="International Wheat Genome Sequencing Consortium,"/>
            <person name="Marcussen T."/>
            <person name="Sandve S.R."/>
            <person name="Heier L."/>
            <person name="Spannagl M."/>
            <person name="Pfeifer M."/>
            <person name="Jakobsen K.S."/>
            <person name="Wulff B.B."/>
            <person name="Steuernagel B."/>
            <person name="Mayer K.F."/>
            <person name="Olsen O.A."/>
        </authorList>
    </citation>
    <scope>NUCLEOTIDE SEQUENCE [LARGE SCALE GENOMIC DNA]</scope>
    <source>
        <strain evidence="2">cv. AL8/78</strain>
    </source>
</reference>
<evidence type="ECO:0000313" key="2">
    <source>
        <dbReference type="Proteomes" id="UP000015105"/>
    </source>
</evidence>
<protein>
    <submittedName>
        <fullName evidence="1">Uncharacterized protein</fullName>
    </submittedName>
</protein>
<dbReference type="Gramene" id="AET5Gv21192500.7">
    <property type="protein sequence ID" value="AET5Gv21192500.7"/>
    <property type="gene ID" value="AET5Gv21192500"/>
</dbReference>
<keyword evidence="2" id="KW-1185">Reference proteome</keyword>
<proteinExistence type="predicted"/>
<organism evidence="1 2">
    <name type="scientific">Aegilops tauschii subsp. strangulata</name>
    <name type="common">Goatgrass</name>
    <dbReference type="NCBI Taxonomy" id="200361"/>
    <lineage>
        <taxon>Eukaryota</taxon>
        <taxon>Viridiplantae</taxon>
        <taxon>Streptophyta</taxon>
        <taxon>Embryophyta</taxon>
        <taxon>Tracheophyta</taxon>
        <taxon>Spermatophyta</taxon>
        <taxon>Magnoliopsida</taxon>
        <taxon>Liliopsida</taxon>
        <taxon>Poales</taxon>
        <taxon>Poaceae</taxon>
        <taxon>BOP clade</taxon>
        <taxon>Pooideae</taxon>
        <taxon>Triticodae</taxon>
        <taxon>Triticeae</taxon>
        <taxon>Triticinae</taxon>
        <taxon>Aegilops</taxon>
    </lineage>
</organism>
<dbReference type="Proteomes" id="UP000015105">
    <property type="component" value="Chromosome 5D"/>
</dbReference>
<dbReference type="AlphaFoldDB" id="A0A453MI88"/>
<reference evidence="1" key="3">
    <citation type="journal article" date="2017" name="Nature">
        <title>Genome sequence of the progenitor of the wheat D genome Aegilops tauschii.</title>
        <authorList>
            <person name="Luo M.C."/>
            <person name="Gu Y.Q."/>
            <person name="Puiu D."/>
            <person name="Wang H."/>
            <person name="Twardziok S.O."/>
            <person name="Deal K.R."/>
            <person name="Huo N."/>
            <person name="Zhu T."/>
            <person name="Wang L."/>
            <person name="Wang Y."/>
            <person name="McGuire P.E."/>
            <person name="Liu S."/>
            <person name="Long H."/>
            <person name="Ramasamy R.K."/>
            <person name="Rodriguez J.C."/>
            <person name="Van S.L."/>
            <person name="Yuan L."/>
            <person name="Wang Z."/>
            <person name="Xia Z."/>
            <person name="Xiao L."/>
            <person name="Anderson O.D."/>
            <person name="Ouyang S."/>
            <person name="Liang Y."/>
            <person name="Zimin A.V."/>
            <person name="Pertea G."/>
            <person name="Qi P."/>
            <person name="Bennetzen J.L."/>
            <person name="Dai X."/>
            <person name="Dawson M.W."/>
            <person name="Muller H.G."/>
            <person name="Kugler K."/>
            <person name="Rivarola-Duarte L."/>
            <person name="Spannagl M."/>
            <person name="Mayer K.F.X."/>
            <person name="Lu F.H."/>
            <person name="Bevan M.W."/>
            <person name="Leroy P."/>
            <person name="Li P."/>
            <person name="You F.M."/>
            <person name="Sun Q."/>
            <person name="Liu Z."/>
            <person name="Lyons E."/>
            <person name="Wicker T."/>
            <person name="Salzberg S.L."/>
            <person name="Devos K.M."/>
            <person name="Dvorak J."/>
        </authorList>
    </citation>
    <scope>NUCLEOTIDE SEQUENCE [LARGE SCALE GENOMIC DNA]</scope>
    <source>
        <strain evidence="1">cv. AL8/78</strain>
    </source>
</reference>
<sequence>MCCPYQDCELNFMFGEICKAKLTGREKMKITLEYILMSTSLKLLVLLNIRSLTIS</sequence>
<reference evidence="1" key="5">
    <citation type="journal article" date="2021" name="G3 (Bethesda)">
        <title>Aegilops tauschii genome assembly Aet v5.0 features greater sequence contiguity and improved annotation.</title>
        <authorList>
            <person name="Wang L."/>
            <person name="Zhu T."/>
            <person name="Rodriguez J.C."/>
            <person name="Deal K.R."/>
            <person name="Dubcovsky J."/>
            <person name="McGuire P.E."/>
            <person name="Lux T."/>
            <person name="Spannagl M."/>
            <person name="Mayer K.F.X."/>
            <person name="Baldrich P."/>
            <person name="Meyers B.C."/>
            <person name="Huo N."/>
            <person name="Gu Y.Q."/>
            <person name="Zhou H."/>
            <person name="Devos K.M."/>
            <person name="Bennetzen J.L."/>
            <person name="Unver T."/>
            <person name="Budak H."/>
            <person name="Gulick P.J."/>
            <person name="Galiba G."/>
            <person name="Kalapos B."/>
            <person name="Nelson D.R."/>
            <person name="Li P."/>
            <person name="You F.M."/>
            <person name="Luo M.C."/>
            <person name="Dvorak J."/>
        </authorList>
    </citation>
    <scope>NUCLEOTIDE SEQUENCE [LARGE SCALE GENOMIC DNA]</scope>
    <source>
        <strain evidence="1">cv. AL8/78</strain>
    </source>
</reference>
<name>A0A453MI88_AEGTS</name>
<accession>A0A453MI88</accession>
<evidence type="ECO:0000313" key="1">
    <source>
        <dbReference type="EnsemblPlants" id="AET5Gv21192500.7"/>
    </source>
</evidence>
<reference evidence="1" key="4">
    <citation type="submission" date="2019-03" db="UniProtKB">
        <authorList>
            <consortium name="EnsemblPlants"/>
        </authorList>
    </citation>
    <scope>IDENTIFICATION</scope>
</reference>
<reference evidence="2" key="2">
    <citation type="journal article" date="2017" name="Nat. Plants">
        <title>The Aegilops tauschii genome reveals multiple impacts of transposons.</title>
        <authorList>
            <person name="Zhao G."/>
            <person name="Zou C."/>
            <person name="Li K."/>
            <person name="Wang K."/>
            <person name="Li T."/>
            <person name="Gao L."/>
            <person name="Zhang X."/>
            <person name="Wang H."/>
            <person name="Yang Z."/>
            <person name="Liu X."/>
            <person name="Jiang W."/>
            <person name="Mao L."/>
            <person name="Kong X."/>
            <person name="Jiao Y."/>
            <person name="Jia J."/>
        </authorList>
    </citation>
    <scope>NUCLEOTIDE SEQUENCE [LARGE SCALE GENOMIC DNA]</scope>
    <source>
        <strain evidence="2">cv. AL8/78</strain>
    </source>
</reference>